<name>T1KSD7_TETUR</name>
<protein>
    <submittedName>
        <fullName evidence="2">Uncharacterized protein</fullName>
    </submittedName>
</protein>
<feature type="region of interest" description="Disordered" evidence="1">
    <location>
        <begin position="1"/>
        <end position="30"/>
    </location>
</feature>
<dbReference type="AlphaFoldDB" id="T1KSD7"/>
<evidence type="ECO:0000313" key="3">
    <source>
        <dbReference type="Proteomes" id="UP000015104"/>
    </source>
</evidence>
<feature type="compositionally biased region" description="Basic and acidic residues" evidence="1">
    <location>
        <begin position="1"/>
        <end position="16"/>
    </location>
</feature>
<dbReference type="EMBL" id="CAEY01000424">
    <property type="status" value="NOT_ANNOTATED_CDS"/>
    <property type="molecule type" value="Genomic_DNA"/>
</dbReference>
<sequence>MKAKQEEEIVHRDKQHYQNSWNHSNHESMS</sequence>
<dbReference type="HOGENOM" id="CLU_3406809_0_0_1"/>
<dbReference type="EnsemblMetazoa" id="tetur19g02780.1">
    <property type="protein sequence ID" value="tetur19g02780.1"/>
    <property type="gene ID" value="tetur19g02780"/>
</dbReference>
<evidence type="ECO:0000313" key="2">
    <source>
        <dbReference type="EnsemblMetazoa" id="tetur19g02780.1"/>
    </source>
</evidence>
<keyword evidence="3" id="KW-1185">Reference proteome</keyword>
<dbReference type="Proteomes" id="UP000015104">
    <property type="component" value="Unassembled WGS sequence"/>
</dbReference>
<reference evidence="2" key="2">
    <citation type="submission" date="2015-06" db="UniProtKB">
        <authorList>
            <consortium name="EnsemblMetazoa"/>
        </authorList>
    </citation>
    <scope>IDENTIFICATION</scope>
</reference>
<proteinExistence type="predicted"/>
<evidence type="ECO:0000256" key="1">
    <source>
        <dbReference type="SAM" id="MobiDB-lite"/>
    </source>
</evidence>
<reference evidence="3" key="1">
    <citation type="submission" date="2011-08" db="EMBL/GenBank/DDBJ databases">
        <authorList>
            <person name="Rombauts S."/>
        </authorList>
    </citation>
    <scope>NUCLEOTIDE SEQUENCE</scope>
    <source>
        <strain evidence="3">London</strain>
    </source>
</reference>
<accession>T1KSD7</accession>
<organism evidence="2 3">
    <name type="scientific">Tetranychus urticae</name>
    <name type="common">Two-spotted spider mite</name>
    <dbReference type="NCBI Taxonomy" id="32264"/>
    <lineage>
        <taxon>Eukaryota</taxon>
        <taxon>Metazoa</taxon>
        <taxon>Ecdysozoa</taxon>
        <taxon>Arthropoda</taxon>
        <taxon>Chelicerata</taxon>
        <taxon>Arachnida</taxon>
        <taxon>Acari</taxon>
        <taxon>Acariformes</taxon>
        <taxon>Trombidiformes</taxon>
        <taxon>Prostigmata</taxon>
        <taxon>Eleutherengona</taxon>
        <taxon>Raphignathae</taxon>
        <taxon>Tetranychoidea</taxon>
        <taxon>Tetranychidae</taxon>
        <taxon>Tetranychus</taxon>
    </lineage>
</organism>